<dbReference type="Proteomes" id="UP000724874">
    <property type="component" value="Unassembled WGS sequence"/>
</dbReference>
<organism evidence="2 3">
    <name type="scientific">Gymnopilus junonius</name>
    <name type="common">Spectacular rustgill mushroom</name>
    <name type="synonym">Gymnopilus spectabilis subsp. junonius</name>
    <dbReference type="NCBI Taxonomy" id="109634"/>
    <lineage>
        <taxon>Eukaryota</taxon>
        <taxon>Fungi</taxon>
        <taxon>Dikarya</taxon>
        <taxon>Basidiomycota</taxon>
        <taxon>Agaricomycotina</taxon>
        <taxon>Agaricomycetes</taxon>
        <taxon>Agaricomycetidae</taxon>
        <taxon>Agaricales</taxon>
        <taxon>Agaricineae</taxon>
        <taxon>Hymenogastraceae</taxon>
        <taxon>Gymnopilus</taxon>
    </lineage>
</organism>
<evidence type="ECO:0000313" key="3">
    <source>
        <dbReference type="Proteomes" id="UP000724874"/>
    </source>
</evidence>
<dbReference type="AlphaFoldDB" id="A0A9P5NKN3"/>
<dbReference type="EMBL" id="JADNYJ010000073">
    <property type="protein sequence ID" value="KAF8891120.1"/>
    <property type="molecule type" value="Genomic_DNA"/>
</dbReference>
<evidence type="ECO:0000256" key="1">
    <source>
        <dbReference type="SAM" id="SignalP"/>
    </source>
</evidence>
<accession>A0A9P5NKN3</accession>
<proteinExistence type="predicted"/>
<keyword evidence="1" id="KW-0732">Signal</keyword>
<sequence>MFKQFSLMIFLLRVIPGLNTTAWLLSTRQVSTILVNPKLLNSANRGLARTIWKLNIFSRICGDDTLKKVVIVTTKWDTSTTNEFYEEREESIKDAPWRPLIDKGSTIERFNYTQVSAWQIVGKLLHSFTLGILAGELEIALQIQKELVDNQKFFPETEAGKQVLDGLKNAINKQEMHCAKHEMVKPPTWNATLMM</sequence>
<dbReference type="Gene3D" id="3.40.50.300">
    <property type="entry name" value="P-loop containing nucleotide triphosphate hydrolases"/>
    <property type="match status" value="1"/>
</dbReference>
<feature type="chain" id="PRO_5040512037" evidence="1">
    <location>
        <begin position="18"/>
        <end position="195"/>
    </location>
</feature>
<dbReference type="OrthoDB" id="8954335at2759"/>
<feature type="signal peptide" evidence="1">
    <location>
        <begin position="1"/>
        <end position="17"/>
    </location>
</feature>
<gene>
    <name evidence="2" type="ORF">CPB84DRAFT_1748975</name>
</gene>
<keyword evidence="3" id="KW-1185">Reference proteome</keyword>
<protein>
    <submittedName>
        <fullName evidence="2">Uncharacterized protein</fullName>
    </submittedName>
</protein>
<dbReference type="InterPro" id="IPR027417">
    <property type="entry name" value="P-loop_NTPase"/>
</dbReference>
<comment type="caution">
    <text evidence="2">The sequence shown here is derived from an EMBL/GenBank/DDBJ whole genome shotgun (WGS) entry which is preliminary data.</text>
</comment>
<name>A0A9P5NKN3_GYMJU</name>
<evidence type="ECO:0000313" key="2">
    <source>
        <dbReference type="EMBL" id="KAF8891120.1"/>
    </source>
</evidence>
<reference evidence="2" key="1">
    <citation type="submission" date="2020-11" db="EMBL/GenBank/DDBJ databases">
        <authorList>
            <consortium name="DOE Joint Genome Institute"/>
            <person name="Ahrendt S."/>
            <person name="Riley R."/>
            <person name="Andreopoulos W."/>
            <person name="LaButti K."/>
            <person name="Pangilinan J."/>
            <person name="Ruiz-duenas F.J."/>
            <person name="Barrasa J.M."/>
            <person name="Sanchez-Garcia M."/>
            <person name="Camarero S."/>
            <person name="Miyauchi S."/>
            <person name="Serrano A."/>
            <person name="Linde D."/>
            <person name="Babiker R."/>
            <person name="Drula E."/>
            <person name="Ayuso-Fernandez I."/>
            <person name="Pacheco R."/>
            <person name="Padilla G."/>
            <person name="Ferreira P."/>
            <person name="Barriuso J."/>
            <person name="Kellner H."/>
            <person name="Castanera R."/>
            <person name="Alfaro M."/>
            <person name="Ramirez L."/>
            <person name="Pisabarro A.G."/>
            <person name="Kuo A."/>
            <person name="Tritt A."/>
            <person name="Lipzen A."/>
            <person name="He G."/>
            <person name="Yan M."/>
            <person name="Ng V."/>
            <person name="Cullen D."/>
            <person name="Martin F."/>
            <person name="Rosso M.-N."/>
            <person name="Henrissat B."/>
            <person name="Hibbett D."/>
            <person name="Martinez A.T."/>
            <person name="Grigoriev I.V."/>
        </authorList>
    </citation>
    <scope>NUCLEOTIDE SEQUENCE</scope>
    <source>
        <strain evidence="2">AH 44721</strain>
    </source>
</reference>